<feature type="binding site" evidence="5">
    <location>
        <position position="100"/>
    </location>
    <ligand>
        <name>S-adenosyl-L-methionine</name>
        <dbReference type="ChEBI" id="CHEBI:59789"/>
    </ligand>
</feature>
<gene>
    <name evidence="5" type="primary">rlmH</name>
    <name evidence="6" type="ORF">Sdiek1_0648</name>
</gene>
<comment type="function">
    <text evidence="5">Specifically methylates the pseudouridine at position 1915 (m3Psi1915) in 23S rRNA.</text>
</comment>
<keyword evidence="2 5" id="KW-0808">Transferase</keyword>
<comment type="subunit">
    <text evidence="5">Homodimer.</text>
</comment>
<dbReference type="GO" id="GO:0070038">
    <property type="term" value="F:rRNA (pseudouridine-N3-)-methyltransferase activity"/>
    <property type="evidence" value="ECO:0007669"/>
    <property type="project" value="UniProtKB-UniRule"/>
</dbReference>
<evidence type="ECO:0000313" key="7">
    <source>
        <dbReference type="Proteomes" id="UP000196005"/>
    </source>
</evidence>
<dbReference type="HAMAP" id="MF_00658">
    <property type="entry name" value="23SrRNA_methyltr_H"/>
    <property type="match status" value="1"/>
</dbReference>
<dbReference type="GO" id="GO:0005737">
    <property type="term" value="C:cytoplasm"/>
    <property type="evidence" value="ECO:0007669"/>
    <property type="project" value="UniProtKB-SubCell"/>
</dbReference>
<keyword evidence="5" id="KW-0963">Cytoplasm</keyword>
<dbReference type="EC" id="2.1.1.177" evidence="5"/>
<evidence type="ECO:0000256" key="5">
    <source>
        <dbReference type="HAMAP-Rule" id="MF_00658"/>
    </source>
</evidence>
<keyword evidence="5" id="KW-0698">rRNA processing</keyword>
<reference evidence="7" key="1">
    <citation type="submission" date="2017-05" db="EMBL/GenBank/DDBJ databases">
        <title>Dechlorination kinetics govern the competition between two new strains of the genus Sulfurospirillum.</title>
        <authorList>
            <person name="Buttet G.F."/>
            <person name="Murray A.M."/>
            <person name="Goris T."/>
            <person name="Burion M."/>
            <person name="Lin B."/>
            <person name="Rolle M."/>
            <person name="Maillard J."/>
        </authorList>
    </citation>
    <scope>NUCLEOTIDE SEQUENCE [LARGE SCALE GENOMIC DNA]</scope>
    <source>
        <strain evidence="7">SL2-1</strain>
    </source>
</reference>
<dbReference type="Gene3D" id="3.40.1280.10">
    <property type="match status" value="1"/>
</dbReference>
<feature type="binding site" evidence="5">
    <location>
        <begin position="119"/>
        <end position="124"/>
    </location>
    <ligand>
        <name>S-adenosyl-L-methionine</name>
        <dbReference type="ChEBI" id="CHEBI:59789"/>
    </ligand>
</feature>
<dbReference type="InterPro" id="IPR003742">
    <property type="entry name" value="RlmH-like"/>
</dbReference>
<dbReference type="CDD" id="cd18081">
    <property type="entry name" value="RlmH-like"/>
    <property type="match status" value="1"/>
</dbReference>
<evidence type="ECO:0000256" key="3">
    <source>
        <dbReference type="ARBA" id="ARBA00022691"/>
    </source>
</evidence>
<keyword evidence="3 5" id="KW-0949">S-adenosyl-L-methionine</keyword>
<feature type="binding site" evidence="5">
    <location>
        <position position="73"/>
    </location>
    <ligand>
        <name>S-adenosyl-L-methionine</name>
        <dbReference type="ChEBI" id="CHEBI:59789"/>
    </ligand>
</feature>
<evidence type="ECO:0000256" key="2">
    <source>
        <dbReference type="ARBA" id="ARBA00022679"/>
    </source>
</evidence>
<evidence type="ECO:0000256" key="4">
    <source>
        <dbReference type="ARBA" id="ARBA00038303"/>
    </source>
</evidence>
<dbReference type="PANTHER" id="PTHR33603">
    <property type="entry name" value="METHYLTRANSFERASE"/>
    <property type="match status" value="1"/>
</dbReference>
<keyword evidence="7" id="KW-1185">Reference proteome</keyword>
<accession>A0A1Y0HI82</accession>
<keyword evidence="1 5" id="KW-0489">Methyltransferase</keyword>
<dbReference type="PANTHER" id="PTHR33603:SF1">
    <property type="entry name" value="RIBOSOMAL RNA LARGE SUBUNIT METHYLTRANSFERASE H"/>
    <property type="match status" value="1"/>
</dbReference>
<proteinExistence type="inferred from homology"/>
<dbReference type="InterPro" id="IPR029028">
    <property type="entry name" value="Alpha/beta_knot_MTases"/>
</dbReference>
<dbReference type="Pfam" id="PF02590">
    <property type="entry name" value="SPOUT_MTase"/>
    <property type="match status" value="1"/>
</dbReference>
<dbReference type="AlphaFoldDB" id="A0A1Y0HI82"/>
<dbReference type="SUPFAM" id="SSF75217">
    <property type="entry name" value="alpha/beta knot"/>
    <property type="match status" value="1"/>
</dbReference>
<comment type="similarity">
    <text evidence="4 5">Belongs to the RNA methyltransferase RlmH family.</text>
</comment>
<organism evidence="6 7">
    <name type="scientific">Sulfurospirillum diekertiae</name>
    <dbReference type="NCBI Taxonomy" id="1854492"/>
    <lineage>
        <taxon>Bacteria</taxon>
        <taxon>Pseudomonadati</taxon>
        <taxon>Campylobacterota</taxon>
        <taxon>Epsilonproteobacteria</taxon>
        <taxon>Campylobacterales</taxon>
        <taxon>Sulfurospirillaceae</taxon>
        <taxon>Sulfurospirillum</taxon>
    </lineage>
</organism>
<evidence type="ECO:0000256" key="1">
    <source>
        <dbReference type="ARBA" id="ARBA00022603"/>
    </source>
</evidence>
<comment type="catalytic activity">
    <reaction evidence="5">
        <text>pseudouridine(1915) in 23S rRNA + S-adenosyl-L-methionine = N(3)-methylpseudouridine(1915) in 23S rRNA + S-adenosyl-L-homocysteine + H(+)</text>
        <dbReference type="Rhea" id="RHEA:42752"/>
        <dbReference type="Rhea" id="RHEA-COMP:10221"/>
        <dbReference type="Rhea" id="RHEA-COMP:10222"/>
        <dbReference type="ChEBI" id="CHEBI:15378"/>
        <dbReference type="ChEBI" id="CHEBI:57856"/>
        <dbReference type="ChEBI" id="CHEBI:59789"/>
        <dbReference type="ChEBI" id="CHEBI:65314"/>
        <dbReference type="ChEBI" id="CHEBI:74486"/>
        <dbReference type="EC" id="2.1.1.177"/>
    </reaction>
</comment>
<sequence length="151" mass="17199">MNVKVFTIEKSSDKNLEAIASEYIKMISRFAKVEEIKIFNKQIAAAQMIGEKEAKISYTKAYESHLKGYNVALDVEGEQLSSEQFSSLFDQDVTINFFIGGAFGFEEAFLGKTQKIISLSRLTYAHKIAKVVLFEQIYRGLCIKNNHPYHK</sequence>
<protein>
    <recommendedName>
        <fullName evidence="5">Ribosomal RNA large subunit methyltransferase H</fullName>
        <ecNumber evidence="5">2.1.1.177</ecNumber>
    </recommendedName>
    <alternativeName>
        <fullName evidence="5">23S rRNA (pseudouridine1915-N3)-methyltransferase</fullName>
    </alternativeName>
    <alternativeName>
        <fullName evidence="5">23S rRNA m3Psi1915 methyltransferase</fullName>
    </alternativeName>
    <alternativeName>
        <fullName evidence="5">rRNA (pseudouridine-N3-)-methyltransferase RlmH</fullName>
    </alternativeName>
</protein>
<dbReference type="EMBL" id="CP021416">
    <property type="protein sequence ID" value="ARU47817.1"/>
    <property type="molecule type" value="Genomic_DNA"/>
</dbReference>
<name>A0A1Y0HI82_9BACT</name>
<comment type="subcellular location">
    <subcellularLocation>
        <location evidence="5">Cytoplasm</location>
    </subcellularLocation>
</comment>
<dbReference type="OrthoDB" id="9806643at2"/>
<dbReference type="PIRSF" id="PIRSF004505">
    <property type="entry name" value="MT_bac"/>
    <property type="match status" value="1"/>
</dbReference>
<dbReference type="RefSeq" id="WP_087437858.1">
    <property type="nucleotide sequence ID" value="NZ_CP021416.1"/>
</dbReference>
<dbReference type="KEGG" id="suls:Sdiek1_0648"/>
<evidence type="ECO:0000313" key="6">
    <source>
        <dbReference type="EMBL" id="ARU47817.1"/>
    </source>
</evidence>
<dbReference type="Proteomes" id="UP000196005">
    <property type="component" value="Chromosome"/>
</dbReference>
<dbReference type="InterPro" id="IPR029026">
    <property type="entry name" value="tRNA_m1G_MTases_N"/>
</dbReference>